<evidence type="ECO:0000259" key="3">
    <source>
        <dbReference type="Pfam" id="PF01551"/>
    </source>
</evidence>
<keyword evidence="5" id="KW-1185">Reference proteome</keyword>
<dbReference type="PANTHER" id="PTHR21666:SF289">
    <property type="entry name" value="L-ALA--D-GLU ENDOPEPTIDASE"/>
    <property type="match status" value="1"/>
</dbReference>
<evidence type="ECO:0000256" key="1">
    <source>
        <dbReference type="ARBA" id="ARBA00022729"/>
    </source>
</evidence>
<gene>
    <name evidence="4" type="primary">lytH</name>
    <name evidence="4" type="ORF">ADA01nite_07910</name>
</gene>
<dbReference type="OrthoDB" id="9810477at2"/>
<dbReference type="SUPFAM" id="SSF51261">
    <property type="entry name" value="Duplicated hybrid motif"/>
    <property type="match status" value="1"/>
</dbReference>
<dbReference type="SUPFAM" id="SSF53955">
    <property type="entry name" value="Lysozyme-like"/>
    <property type="match status" value="1"/>
</dbReference>
<dbReference type="Proteomes" id="UP000321157">
    <property type="component" value="Unassembled WGS sequence"/>
</dbReference>
<dbReference type="CDD" id="cd12797">
    <property type="entry name" value="M23_peptidase"/>
    <property type="match status" value="1"/>
</dbReference>
<dbReference type="InterPro" id="IPR023346">
    <property type="entry name" value="Lysozyme-like_dom_sf"/>
</dbReference>
<dbReference type="InterPro" id="IPR016047">
    <property type="entry name" value="M23ase_b-sheet_dom"/>
</dbReference>
<reference evidence="4 5" key="1">
    <citation type="submission" date="2019-07" db="EMBL/GenBank/DDBJ databases">
        <title>Whole genome shotgun sequence of Aneurinibacillus danicus NBRC 102444.</title>
        <authorList>
            <person name="Hosoyama A."/>
            <person name="Uohara A."/>
            <person name="Ohji S."/>
            <person name="Ichikawa N."/>
        </authorList>
    </citation>
    <scope>NUCLEOTIDE SEQUENCE [LARGE SCALE GENOMIC DNA]</scope>
    <source>
        <strain evidence="4 5">NBRC 102444</strain>
    </source>
</reference>
<evidence type="ECO:0000313" key="4">
    <source>
        <dbReference type="EMBL" id="GEN33331.1"/>
    </source>
</evidence>
<dbReference type="Pfam" id="PF01551">
    <property type="entry name" value="Peptidase_M23"/>
    <property type="match status" value="1"/>
</dbReference>
<name>A0A511V5E6_9BACL</name>
<feature type="domain" description="M23ase beta-sheet core" evidence="3">
    <location>
        <begin position="215"/>
        <end position="313"/>
    </location>
</feature>
<dbReference type="InterPro" id="IPR050570">
    <property type="entry name" value="Cell_wall_metabolism_enzyme"/>
</dbReference>
<evidence type="ECO:0000256" key="2">
    <source>
        <dbReference type="SAM" id="SignalP"/>
    </source>
</evidence>
<accession>A0A511V5E6</accession>
<feature type="chain" id="PRO_5021934421" evidence="2">
    <location>
        <begin position="24"/>
        <end position="346"/>
    </location>
</feature>
<dbReference type="AlphaFoldDB" id="A0A511V5E6"/>
<dbReference type="GO" id="GO:0004222">
    <property type="term" value="F:metalloendopeptidase activity"/>
    <property type="evidence" value="ECO:0007669"/>
    <property type="project" value="TreeGrafter"/>
</dbReference>
<dbReference type="PANTHER" id="PTHR21666">
    <property type="entry name" value="PEPTIDASE-RELATED"/>
    <property type="match status" value="1"/>
</dbReference>
<dbReference type="EMBL" id="BJXX01000037">
    <property type="protein sequence ID" value="GEN33331.1"/>
    <property type="molecule type" value="Genomic_DNA"/>
</dbReference>
<sequence length="346" mass="38948">MWYKALLFLIVLSLFPISIPAHAASSGTSETAALYRERQLLFEHMQAITGIPWYYLAAIDQYERSIHKNPKKKEAEGSAASSARKIGIAFTPEVWCGFLNPNSDDTNPASIAFFGGLGKDGDGDGKASPDNDLDAVYTMASYLSGFGYTEDDIRIALWNYYARDRNVEIVSELASLYRYHNRLHLVGSAFPVPLHYSYSYRSTWGDPRGWGGRRIHEGTDIFAGYGTPVRATRHGVIETMGWNPYGGWRVGIRDIDSLYHYYAHLNGFNKKFKVGDIVQPGDIIGYVGSSGYGKPGTSGKFPPHLHYGVYRDNGKAEYSYDPYPLLKRWEREEYKAKKKKKNKGSE</sequence>
<comment type="caution">
    <text evidence="4">The sequence shown here is derived from an EMBL/GenBank/DDBJ whole genome shotgun (WGS) entry which is preliminary data.</text>
</comment>
<dbReference type="RefSeq" id="WP_146808620.1">
    <property type="nucleotide sequence ID" value="NZ_BJXX01000037.1"/>
</dbReference>
<feature type="signal peptide" evidence="2">
    <location>
        <begin position="1"/>
        <end position="23"/>
    </location>
</feature>
<protein>
    <submittedName>
        <fullName evidence="4">L-Ala--D-Glu endopeptidase</fullName>
    </submittedName>
</protein>
<dbReference type="Gene3D" id="2.70.70.10">
    <property type="entry name" value="Glucose Permease (Domain IIA)"/>
    <property type="match status" value="1"/>
</dbReference>
<dbReference type="InterPro" id="IPR011055">
    <property type="entry name" value="Dup_hybrid_motif"/>
</dbReference>
<keyword evidence="1 2" id="KW-0732">Signal</keyword>
<evidence type="ECO:0000313" key="5">
    <source>
        <dbReference type="Proteomes" id="UP000321157"/>
    </source>
</evidence>
<organism evidence="4 5">
    <name type="scientific">Aneurinibacillus danicus</name>
    <dbReference type="NCBI Taxonomy" id="267746"/>
    <lineage>
        <taxon>Bacteria</taxon>
        <taxon>Bacillati</taxon>
        <taxon>Bacillota</taxon>
        <taxon>Bacilli</taxon>
        <taxon>Bacillales</taxon>
        <taxon>Paenibacillaceae</taxon>
        <taxon>Aneurinibacillus group</taxon>
        <taxon>Aneurinibacillus</taxon>
    </lineage>
</organism>
<proteinExistence type="predicted"/>